<dbReference type="EMBL" id="FQXV01000004">
    <property type="protein sequence ID" value="SHH92737.1"/>
    <property type="molecule type" value="Genomic_DNA"/>
</dbReference>
<keyword evidence="4 7" id="KW-0267">Excision nuclease</keyword>
<sequence>MTFEELRAKANGLPLLPGVYIMMDKTGKVIYVGKAKLLKNRVSSYFHGDHTLKTEAMVSKINTFDVIIAGSEFEALVLENSLIKHHMPQYNILLKDDKTYPFIRVDMKSEYPAFTVASRIEQDGAKYLGPYGSRGNTKNAIEAVKKALMLPTCGKKFPRDIGKERPCLNYHMGACRAWCQKGTPRQEYKESVEAAVAVFEGKTSELAKKLTAEMEEAAEQLRFERAAERRDRLKAINLLATKQFIISGSMADTDAVGYYRGPAKSCFVVLHYIGGTLLDKDFDLFESPFEEDEEAISALLRQYYERRGAWPKTIVLPFNLQDREPLEQLLSENAGHRVYIESPQRGDKLKLVETANVNAREETERATTYEEKTSKTLEWLQKALNMDVPPERIEAYDISNTGSSDIVASMTVFAGGKPLKRDYRKFKIKTLETQDDYHSMAEVVSRRLARYKSDDEKFSTLSDLMLIDGGATHAKAALNVLDDAGIRVPVFGMVKDDRHRTRALVTPEGDEIGISANPAVFALIGTIQEETHRFAIEYHRSLRSKNSYQSKLDAIEGVGEKRRNALLKSFGSLKAVREATIEDLSKVVPKNTAERVYKHFHGAGGAEEQCENTETPEIEKK</sequence>
<dbReference type="InterPro" id="IPR000305">
    <property type="entry name" value="GIY-YIG_endonuc"/>
</dbReference>
<reference evidence="11 12" key="1">
    <citation type="submission" date="2016-11" db="EMBL/GenBank/DDBJ databases">
        <authorList>
            <person name="Jaros S."/>
            <person name="Januszkiewicz K."/>
            <person name="Wedrychowicz H."/>
        </authorList>
    </citation>
    <scope>NUCLEOTIDE SEQUENCE [LARGE SCALE GENOMIC DNA]</scope>
    <source>
        <strain evidence="11 12">DSM 10068</strain>
    </source>
</reference>
<dbReference type="Gene3D" id="4.10.860.10">
    <property type="entry name" value="UVR domain"/>
    <property type="match status" value="1"/>
</dbReference>
<dbReference type="PROSITE" id="PS50164">
    <property type="entry name" value="GIY_YIG"/>
    <property type="match status" value="1"/>
</dbReference>
<dbReference type="STRING" id="1123282.SAMN02745823_01475"/>
<dbReference type="SUPFAM" id="SSF82771">
    <property type="entry name" value="GIY-YIG endonuclease"/>
    <property type="match status" value="1"/>
</dbReference>
<dbReference type="GO" id="GO:0009381">
    <property type="term" value="F:excinuclease ABC activity"/>
    <property type="evidence" value="ECO:0007669"/>
    <property type="project" value="UniProtKB-UniRule"/>
</dbReference>
<dbReference type="Proteomes" id="UP000183995">
    <property type="component" value="Unassembled WGS sequence"/>
</dbReference>
<dbReference type="Gene3D" id="3.30.420.340">
    <property type="entry name" value="UvrC, RNAse H endonuclease domain"/>
    <property type="match status" value="1"/>
</dbReference>
<dbReference type="InterPro" id="IPR036876">
    <property type="entry name" value="UVR_dom_sf"/>
</dbReference>
<feature type="domain" description="GIY-YIG" evidence="9">
    <location>
        <begin position="15"/>
        <end position="92"/>
    </location>
</feature>
<dbReference type="InterPro" id="IPR001162">
    <property type="entry name" value="UvrC_RNase_H_dom"/>
</dbReference>
<gene>
    <name evidence="7" type="primary">uvrC</name>
    <name evidence="11" type="ORF">SAMN02745823_01475</name>
</gene>
<keyword evidence="6 7" id="KW-0742">SOS response</keyword>
<dbReference type="GO" id="GO:0005737">
    <property type="term" value="C:cytoplasm"/>
    <property type="evidence" value="ECO:0007669"/>
    <property type="project" value="UniProtKB-SubCell"/>
</dbReference>
<evidence type="ECO:0000313" key="12">
    <source>
        <dbReference type="Proteomes" id="UP000183995"/>
    </source>
</evidence>
<dbReference type="SUPFAM" id="SSF46600">
    <property type="entry name" value="C-terminal UvrC-binding domain of UvrB"/>
    <property type="match status" value="1"/>
</dbReference>
<protein>
    <recommendedName>
        <fullName evidence="7">UvrABC system protein C</fullName>
        <shortName evidence="7">Protein UvrC</shortName>
    </recommendedName>
    <alternativeName>
        <fullName evidence="7">Excinuclease ABC subunit C</fullName>
    </alternativeName>
</protein>
<evidence type="ECO:0000259" key="10">
    <source>
        <dbReference type="PROSITE" id="PS50165"/>
    </source>
</evidence>
<evidence type="ECO:0000256" key="5">
    <source>
        <dbReference type="ARBA" id="ARBA00023204"/>
    </source>
</evidence>
<evidence type="ECO:0000256" key="3">
    <source>
        <dbReference type="ARBA" id="ARBA00022769"/>
    </source>
</evidence>
<dbReference type="PANTHER" id="PTHR30562">
    <property type="entry name" value="UVRC/OXIDOREDUCTASE"/>
    <property type="match status" value="1"/>
</dbReference>
<comment type="subcellular location">
    <subcellularLocation>
        <location evidence="7">Cytoplasm</location>
    </subcellularLocation>
</comment>
<evidence type="ECO:0000256" key="2">
    <source>
        <dbReference type="ARBA" id="ARBA00022763"/>
    </source>
</evidence>
<dbReference type="InterPro" id="IPR038476">
    <property type="entry name" value="UvrC_RNase_H_dom_sf"/>
</dbReference>
<dbReference type="Pfam" id="PF01541">
    <property type="entry name" value="GIY-YIG"/>
    <property type="match status" value="1"/>
</dbReference>
<evidence type="ECO:0000313" key="11">
    <source>
        <dbReference type="EMBL" id="SHH92737.1"/>
    </source>
</evidence>
<keyword evidence="5 7" id="KW-0234">DNA repair</keyword>
<keyword evidence="3 7" id="KW-0228">DNA excision</keyword>
<dbReference type="Pfam" id="PF08459">
    <property type="entry name" value="UvrC_RNaseH_dom"/>
    <property type="match status" value="1"/>
</dbReference>
<dbReference type="Gene3D" id="3.40.1440.10">
    <property type="entry name" value="GIY-YIG endonuclease"/>
    <property type="match status" value="1"/>
</dbReference>
<dbReference type="Pfam" id="PF22920">
    <property type="entry name" value="UvrC_RNaseH"/>
    <property type="match status" value="1"/>
</dbReference>
<dbReference type="Gene3D" id="1.10.150.20">
    <property type="entry name" value="5' to 3' exonuclease, C-terminal subdomain"/>
    <property type="match status" value="1"/>
</dbReference>
<dbReference type="PROSITE" id="PS50165">
    <property type="entry name" value="UVRC"/>
    <property type="match status" value="1"/>
</dbReference>
<dbReference type="FunFam" id="3.40.1440.10:FF:000001">
    <property type="entry name" value="UvrABC system protein C"/>
    <property type="match status" value="1"/>
</dbReference>
<dbReference type="InterPro" id="IPR010994">
    <property type="entry name" value="RuvA_2-like"/>
</dbReference>
<evidence type="ECO:0000259" key="9">
    <source>
        <dbReference type="PROSITE" id="PS50164"/>
    </source>
</evidence>
<dbReference type="OrthoDB" id="9804933at2"/>
<keyword evidence="1 7" id="KW-0963">Cytoplasm</keyword>
<evidence type="ECO:0000256" key="6">
    <source>
        <dbReference type="ARBA" id="ARBA00023236"/>
    </source>
</evidence>
<evidence type="ECO:0000256" key="1">
    <source>
        <dbReference type="ARBA" id="ARBA00022490"/>
    </source>
</evidence>
<feature type="domain" description="UvrC family homology region profile" evidence="10">
    <location>
        <begin position="256"/>
        <end position="481"/>
    </location>
</feature>
<evidence type="ECO:0000256" key="4">
    <source>
        <dbReference type="ARBA" id="ARBA00022881"/>
    </source>
</evidence>
<comment type="subunit">
    <text evidence="7">Interacts with UvrB in an incision complex.</text>
</comment>
<dbReference type="GO" id="GO:0003677">
    <property type="term" value="F:DNA binding"/>
    <property type="evidence" value="ECO:0007669"/>
    <property type="project" value="UniProtKB-UniRule"/>
</dbReference>
<name>A0A1M5WYU5_9FIRM</name>
<dbReference type="GO" id="GO:0009380">
    <property type="term" value="C:excinuclease repair complex"/>
    <property type="evidence" value="ECO:0007669"/>
    <property type="project" value="InterPro"/>
</dbReference>
<dbReference type="InterPro" id="IPR001943">
    <property type="entry name" value="UVR_dom"/>
</dbReference>
<organism evidence="11 12">
    <name type="scientific">Sporobacter termitidis DSM 10068</name>
    <dbReference type="NCBI Taxonomy" id="1123282"/>
    <lineage>
        <taxon>Bacteria</taxon>
        <taxon>Bacillati</taxon>
        <taxon>Bacillota</taxon>
        <taxon>Clostridia</taxon>
        <taxon>Eubacteriales</taxon>
        <taxon>Oscillospiraceae</taxon>
        <taxon>Sporobacter</taxon>
    </lineage>
</organism>
<dbReference type="AlphaFoldDB" id="A0A1M5WYU5"/>
<dbReference type="RefSeq" id="WP_073077270.1">
    <property type="nucleotide sequence ID" value="NZ_FQXV01000004.1"/>
</dbReference>
<proteinExistence type="inferred from homology"/>
<dbReference type="InterPro" id="IPR047296">
    <property type="entry name" value="GIY-YIG_UvrC_Cho"/>
</dbReference>
<feature type="domain" description="UVR" evidence="8">
    <location>
        <begin position="204"/>
        <end position="239"/>
    </location>
</feature>
<dbReference type="InterPro" id="IPR050066">
    <property type="entry name" value="UvrABC_protein_C"/>
</dbReference>
<dbReference type="Pfam" id="PF14520">
    <property type="entry name" value="HHH_5"/>
    <property type="match status" value="1"/>
</dbReference>
<dbReference type="Pfam" id="PF02151">
    <property type="entry name" value="UVR"/>
    <property type="match status" value="1"/>
</dbReference>
<dbReference type="PROSITE" id="PS50151">
    <property type="entry name" value="UVR"/>
    <property type="match status" value="1"/>
</dbReference>
<comment type="function">
    <text evidence="7">The UvrABC repair system catalyzes the recognition and processing of DNA lesions. UvrC both incises the 5' and 3' sides of the lesion. The N-terminal half is responsible for the 3' incision and the C-terminal half is responsible for the 5' incision.</text>
</comment>
<dbReference type="CDD" id="cd10434">
    <property type="entry name" value="GIY-YIG_UvrC_Cho"/>
    <property type="match status" value="1"/>
</dbReference>
<dbReference type="GO" id="GO:0009432">
    <property type="term" value="P:SOS response"/>
    <property type="evidence" value="ECO:0007669"/>
    <property type="project" value="UniProtKB-UniRule"/>
</dbReference>
<evidence type="ECO:0000259" key="8">
    <source>
        <dbReference type="PROSITE" id="PS50151"/>
    </source>
</evidence>
<dbReference type="NCBIfam" id="TIGR00194">
    <property type="entry name" value="uvrC"/>
    <property type="match status" value="1"/>
</dbReference>
<dbReference type="PANTHER" id="PTHR30562:SF1">
    <property type="entry name" value="UVRABC SYSTEM PROTEIN C"/>
    <property type="match status" value="1"/>
</dbReference>
<dbReference type="SMART" id="SM00465">
    <property type="entry name" value="GIYc"/>
    <property type="match status" value="1"/>
</dbReference>
<dbReference type="HAMAP" id="MF_00203">
    <property type="entry name" value="UvrC"/>
    <property type="match status" value="1"/>
</dbReference>
<comment type="similarity">
    <text evidence="7">Belongs to the UvrC family.</text>
</comment>
<accession>A0A1M5WYU5</accession>
<dbReference type="SUPFAM" id="SSF47781">
    <property type="entry name" value="RuvA domain 2-like"/>
    <property type="match status" value="1"/>
</dbReference>
<evidence type="ECO:0000256" key="7">
    <source>
        <dbReference type="HAMAP-Rule" id="MF_00203"/>
    </source>
</evidence>
<keyword evidence="12" id="KW-1185">Reference proteome</keyword>
<keyword evidence="2 7" id="KW-0227">DNA damage</keyword>
<dbReference type="InterPro" id="IPR004791">
    <property type="entry name" value="UvrC"/>
</dbReference>
<dbReference type="GO" id="GO:0006289">
    <property type="term" value="P:nucleotide-excision repair"/>
    <property type="evidence" value="ECO:0007669"/>
    <property type="project" value="UniProtKB-UniRule"/>
</dbReference>
<dbReference type="InterPro" id="IPR035901">
    <property type="entry name" value="GIY-YIG_endonuc_sf"/>
</dbReference>